<name>A0ABQ3UHL0_9CHLR</name>
<dbReference type="Proteomes" id="UP000654345">
    <property type="component" value="Unassembled WGS sequence"/>
</dbReference>
<proteinExistence type="predicted"/>
<comment type="caution">
    <text evidence="1">The sequence shown here is derived from an EMBL/GenBank/DDBJ whole genome shotgun (WGS) entry which is preliminary data.</text>
</comment>
<reference evidence="1 2" key="1">
    <citation type="journal article" date="2021" name="Int. J. Syst. Evol. Microbiol.">
        <title>Reticulibacter mediterranei gen. nov., sp. nov., within the new family Reticulibacteraceae fam. nov., and Ktedonospora formicarum gen. nov., sp. nov., Ktedonobacter robiniae sp. nov., Dictyobacter formicarum sp. nov. and Dictyobacter arantiisoli sp. nov., belonging to the class Ktedonobacteria.</title>
        <authorList>
            <person name="Yabe S."/>
            <person name="Zheng Y."/>
            <person name="Wang C.M."/>
            <person name="Sakai Y."/>
            <person name="Abe K."/>
            <person name="Yokota A."/>
            <person name="Donadio S."/>
            <person name="Cavaletti L."/>
            <person name="Monciardini P."/>
        </authorList>
    </citation>
    <scope>NUCLEOTIDE SEQUENCE [LARGE SCALE GENOMIC DNA]</scope>
    <source>
        <strain evidence="1 2">SOSP1-30</strain>
    </source>
</reference>
<evidence type="ECO:0008006" key="3">
    <source>
        <dbReference type="Google" id="ProtNLM"/>
    </source>
</evidence>
<sequence length="63" mass="6876">MGPCIHSWVNYMRGWFRCSSCRLCAACPVCAGRSDGKAPGGALVHYCQEHKAYARTGGKRVTL</sequence>
<evidence type="ECO:0000313" key="1">
    <source>
        <dbReference type="EMBL" id="GHO52183.1"/>
    </source>
</evidence>
<accession>A0ABQ3UHL0</accession>
<dbReference type="EMBL" id="BNJG01000001">
    <property type="protein sequence ID" value="GHO52183.1"/>
    <property type="molecule type" value="Genomic_DNA"/>
</dbReference>
<organism evidence="1 2">
    <name type="scientific">Ktedonobacter robiniae</name>
    <dbReference type="NCBI Taxonomy" id="2778365"/>
    <lineage>
        <taxon>Bacteria</taxon>
        <taxon>Bacillati</taxon>
        <taxon>Chloroflexota</taxon>
        <taxon>Ktedonobacteria</taxon>
        <taxon>Ktedonobacterales</taxon>
        <taxon>Ktedonobacteraceae</taxon>
        <taxon>Ktedonobacter</taxon>
    </lineage>
</organism>
<gene>
    <name evidence="1" type="ORF">KSB_06580</name>
</gene>
<protein>
    <recommendedName>
        <fullName evidence="3">LIM zinc-binding domain-containing protein</fullName>
    </recommendedName>
</protein>
<evidence type="ECO:0000313" key="2">
    <source>
        <dbReference type="Proteomes" id="UP000654345"/>
    </source>
</evidence>
<keyword evidence="2" id="KW-1185">Reference proteome</keyword>